<reference evidence="3" key="1">
    <citation type="submission" date="2016-09" db="EMBL/GenBank/DDBJ databases">
        <authorList>
            <person name="Varghese N."/>
            <person name="Submissions S."/>
        </authorList>
    </citation>
    <scope>NUCLEOTIDE SEQUENCE [LARGE SCALE GENOMIC DNA]</scope>
    <source>
        <strain evidence="3">ANC 4422</strain>
    </source>
</reference>
<dbReference type="InterPro" id="IPR058511">
    <property type="entry name" value="DUF8198"/>
</dbReference>
<organism evidence="2 3">
    <name type="scientific">Acinetobacter boissieri</name>
    <dbReference type="NCBI Taxonomy" id="1219383"/>
    <lineage>
        <taxon>Bacteria</taxon>
        <taxon>Pseudomonadati</taxon>
        <taxon>Pseudomonadota</taxon>
        <taxon>Gammaproteobacteria</taxon>
        <taxon>Moraxellales</taxon>
        <taxon>Moraxellaceae</taxon>
        <taxon>Acinetobacter</taxon>
    </lineage>
</organism>
<dbReference type="InterPro" id="IPR058063">
    <property type="entry name" value="FFLEE_fam"/>
</dbReference>
<keyword evidence="3" id="KW-1185">Reference proteome</keyword>
<dbReference type="OrthoDB" id="7957365at2"/>
<dbReference type="Pfam" id="PF26621">
    <property type="entry name" value="DUF8198"/>
    <property type="match status" value="1"/>
</dbReference>
<evidence type="ECO:0000259" key="1">
    <source>
        <dbReference type="Pfam" id="PF26621"/>
    </source>
</evidence>
<accession>A0A1G6GHQ9</accession>
<protein>
    <recommendedName>
        <fullName evidence="1">DUF8198 domain-containing protein</fullName>
    </recommendedName>
</protein>
<proteinExistence type="predicted"/>
<dbReference type="AlphaFoldDB" id="A0A1G6GHQ9"/>
<evidence type="ECO:0000313" key="3">
    <source>
        <dbReference type="Proteomes" id="UP000242501"/>
    </source>
</evidence>
<dbReference type="STRING" id="1219383.SAMN05421733_101145"/>
<feature type="domain" description="DUF8198" evidence="1">
    <location>
        <begin position="17"/>
        <end position="232"/>
    </location>
</feature>
<dbReference type="RefSeq" id="WP_092746419.1">
    <property type="nucleotide sequence ID" value="NZ_FMYL01000001.1"/>
</dbReference>
<evidence type="ECO:0000313" key="2">
    <source>
        <dbReference type="EMBL" id="SDB81429.1"/>
    </source>
</evidence>
<dbReference type="NCBIfam" id="NF047641">
    <property type="entry name" value="FFLEE_fam"/>
    <property type="match status" value="1"/>
</dbReference>
<gene>
    <name evidence="2" type="ORF">SAMN05421733_101145</name>
</gene>
<dbReference type="Proteomes" id="UP000242501">
    <property type="component" value="Unassembled WGS sequence"/>
</dbReference>
<name>A0A1G6GHQ9_9GAMM</name>
<dbReference type="EMBL" id="FMYL01000001">
    <property type="protein sequence ID" value="SDB81429.1"/>
    <property type="molecule type" value="Genomic_DNA"/>
</dbReference>
<sequence>MSKLSILDELVQRYHQLKYHQKSALKQRLTDVQQWQKLRLQQTHQNLFSQPKNQRMASYFVTRLYGSPDFDALAAQIERLIQHAHKVEAIIPGTAIQTGTHAISLAILAVELDEQIAQALLHHYPAKLIISDEMIESCYKELNQHAKRQQQLDMTDQLGQYLDQYLRSRMLHVAFKIAKPLAYKHQFHTAYDFIAEGFSALKPMSSATDFVKKFTTQERQVLTHIQQGKARPFQIQAD</sequence>